<dbReference type="Proteomes" id="UP000610846">
    <property type="component" value="Unassembled WGS sequence"/>
</dbReference>
<comment type="caution">
    <text evidence="1">The sequence shown here is derived from an EMBL/GenBank/DDBJ whole genome shotgun (WGS) entry which is preliminary data.</text>
</comment>
<accession>A0A927G9A2</accession>
<dbReference type="EMBL" id="JACYHB010000006">
    <property type="protein sequence ID" value="MBD8079316.1"/>
    <property type="molecule type" value="Genomic_DNA"/>
</dbReference>
<name>A0A927G9A2_9MICO</name>
<reference evidence="1" key="2">
    <citation type="submission" date="2020-09" db="EMBL/GenBank/DDBJ databases">
        <authorList>
            <person name="Yu Y."/>
        </authorList>
    </citation>
    <scope>NUCLEOTIDE SEQUENCE</scope>
    <source>
        <strain evidence="1">KCTC 49039</strain>
    </source>
</reference>
<reference evidence="1" key="1">
    <citation type="journal article" date="2018" name="Curr. Microbiol.">
        <title>Cellulosimicrobium arenosum sp. nov., Isolated from Marine Sediment Sand.</title>
        <authorList>
            <person name="Oh M."/>
            <person name="Kim J.H."/>
            <person name="Yoon J.H."/>
            <person name="Schumann P."/>
            <person name="Kim W."/>
        </authorList>
    </citation>
    <scope>NUCLEOTIDE SEQUENCE</scope>
    <source>
        <strain evidence="1">KCTC 49039</strain>
    </source>
</reference>
<evidence type="ECO:0000313" key="1">
    <source>
        <dbReference type="EMBL" id="MBD8079316.1"/>
    </source>
</evidence>
<evidence type="ECO:0000313" key="2">
    <source>
        <dbReference type="Proteomes" id="UP000610846"/>
    </source>
</evidence>
<protein>
    <submittedName>
        <fullName evidence="1">Uncharacterized protein</fullName>
    </submittedName>
</protein>
<dbReference type="RefSeq" id="WP_191828888.1">
    <property type="nucleotide sequence ID" value="NZ_JACYHB010000006.1"/>
</dbReference>
<sequence length="168" mass="17873">MIAVGVLDRQGFDAALAHARRFGDGGDFPGLAAPADGSFLGRVAEAWESVERALREAFVHGRDRAQELSEAAVRAAQRCMDEAGRRARDVHQALLGKIQDYLTRLVDTVLGRLRPTLLVGGVAMSLESVDMSQRLALSGSLKAAITEVVSLTAAGELTVSASYRVTPV</sequence>
<organism evidence="1 2">
    <name type="scientific">Cellulosimicrobium arenosum</name>
    <dbReference type="NCBI Taxonomy" id="2708133"/>
    <lineage>
        <taxon>Bacteria</taxon>
        <taxon>Bacillati</taxon>
        <taxon>Actinomycetota</taxon>
        <taxon>Actinomycetes</taxon>
        <taxon>Micrococcales</taxon>
        <taxon>Promicromonosporaceae</taxon>
        <taxon>Cellulosimicrobium</taxon>
    </lineage>
</organism>
<dbReference type="AlphaFoldDB" id="A0A927G9A2"/>
<proteinExistence type="predicted"/>
<gene>
    <name evidence="1" type="ORF">IF651_09655</name>
</gene>
<keyword evidence="2" id="KW-1185">Reference proteome</keyword>